<reference evidence="6 7" key="1">
    <citation type="submission" date="2016-08" db="EMBL/GenBank/DDBJ databases">
        <title>Genome sequence of Clavibacter michiganensis spp. strain CASJ009.</title>
        <authorList>
            <person name="Thapa S.P."/>
            <person name="Coaker G."/>
        </authorList>
    </citation>
    <scope>NUCLEOTIDE SEQUENCE [LARGE SCALE GENOMIC DNA]</scope>
    <source>
        <strain evidence="6">CASJ009</strain>
    </source>
</reference>
<dbReference type="AlphaFoldDB" id="A0A251XV06"/>
<dbReference type="Gene3D" id="3.40.50.2000">
    <property type="entry name" value="Glycogen Phosphorylase B"/>
    <property type="match status" value="2"/>
</dbReference>
<dbReference type="Pfam" id="PF13692">
    <property type="entry name" value="Glyco_trans_1_4"/>
    <property type="match status" value="1"/>
</dbReference>
<keyword evidence="3 6" id="KW-0808">Transferase</keyword>
<feature type="domain" description="Glycosyltransferase subfamily 4-like N-terminal" evidence="5">
    <location>
        <begin position="35"/>
        <end position="209"/>
    </location>
</feature>
<comment type="caution">
    <text evidence="6">The sequence shown here is derived from an EMBL/GenBank/DDBJ whole genome shotgun (WGS) entry which is preliminary data.</text>
</comment>
<dbReference type="InterPro" id="IPR028098">
    <property type="entry name" value="Glyco_trans_4-like_N"/>
</dbReference>
<dbReference type="CDD" id="cd03794">
    <property type="entry name" value="GT4_WbuB-like"/>
    <property type="match status" value="1"/>
</dbReference>
<evidence type="ECO:0000256" key="4">
    <source>
        <dbReference type="SAM" id="MobiDB-lite"/>
    </source>
</evidence>
<protein>
    <recommendedName>
        <fullName evidence="1">D-inositol 3-phosphate glycosyltransferase</fullName>
    </recommendedName>
</protein>
<evidence type="ECO:0000256" key="3">
    <source>
        <dbReference type="ARBA" id="ARBA00022679"/>
    </source>
</evidence>
<dbReference type="SUPFAM" id="SSF53756">
    <property type="entry name" value="UDP-Glycosyltransferase/glycogen phosphorylase"/>
    <property type="match status" value="1"/>
</dbReference>
<dbReference type="PANTHER" id="PTHR45947">
    <property type="entry name" value="SULFOQUINOVOSYL TRANSFERASE SQD2"/>
    <property type="match status" value="1"/>
</dbReference>
<keyword evidence="2" id="KW-0328">Glycosyltransferase</keyword>
<dbReference type="Pfam" id="PF13579">
    <property type="entry name" value="Glyco_trans_4_4"/>
    <property type="match status" value="1"/>
</dbReference>
<dbReference type="InterPro" id="IPR050194">
    <property type="entry name" value="Glycosyltransferase_grp1"/>
</dbReference>
<evidence type="ECO:0000313" key="7">
    <source>
        <dbReference type="Proteomes" id="UP000195106"/>
    </source>
</evidence>
<name>A0A251XV06_9MICO</name>
<evidence type="ECO:0000256" key="2">
    <source>
        <dbReference type="ARBA" id="ARBA00022676"/>
    </source>
</evidence>
<feature type="region of interest" description="Disordered" evidence="4">
    <location>
        <begin position="356"/>
        <end position="391"/>
    </location>
</feature>
<dbReference type="GO" id="GO:1901137">
    <property type="term" value="P:carbohydrate derivative biosynthetic process"/>
    <property type="evidence" value="ECO:0007669"/>
    <property type="project" value="UniProtKB-ARBA"/>
</dbReference>
<dbReference type="EMBL" id="MDHJ01000001">
    <property type="protein sequence ID" value="OUE08998.1"/>
    <property type="molecule type" value="Genomic_DNA"/>
</dbReference>
<evidence type="ECO:0000259" key="5">
    <source>
        <dbReference type="Pfam" id="PF13579"/>
    </source>
</evidence>
<proteinExistence type="predicted"/>
<sequence length="391" mass="42011">MGDLRTTDAARTQTSQDLGGLTVCLVGINYWPETTGIAPYTTAMAEALTDAGASVHVITGIPHYPQWKLQDERYAEGRRWEEMRDGVRITRVRHSIPETPDLVGRAKLESSFLQGALREVRRDTSDIVIAVTPSLAGLAAGALGHGRRPFGVLVQDLTGNAAGESGTTGGRASRLIASGEYALLRRADRIGVITPRFGDLLIEQGIEEQCISGLPNFTHITPVDVSAATARTRLGWTDDAFTVVHTGNMGMKQGLESVVEAARLSDTRDLGIEFVLVGDGNQRAALEEQGAGIRSLRFVPPLDGDDYPYALAAADALLLNEKPGVREMSMPSKLTSYTSSRRPIIAAVEDGGITRASCASTGPRRSSRPASPSACSRRRRTCAATRRSRRT</sequence>
<dbReference type="PANTHER" id="PTHR45947:SF3">
    <property type="entry name" value="SULFOQUINOVOSYL TRANSFERASE SQD2"/>
    <property type="match status" value="1"/>
</dbReference>
<organism evidence="6 7">
    <name type="scientific">Clavibacter michiganensis</name>
    <dbReference type="NCBI Taxonomy" id="28447"/>
    <lineage>
        <taxon>Bacteria</taxon>
        <taxon>Bacillati</taxon>
        <taxon>Actinomycetota</taxon>
        <taxon>Actinomycetes</taxon>
        <taxon>Micrococcales</taxon>
        <taxon>Microbacteriaceae</taxon>
        <taxon>Clavibacter</taxon>
    </lineage>
</organism>
<dbReference type="Proteomes" id="UP000195106">
    <property type="component" value="Unassembled WGS sequence"/>
</dbReference>
<evidence type="ECO:0000313" key="6">
    <source>
        <dbReference type="EMBL" id="OUE08998.1"/>
    </source>
</evidence>
<dbReference type="GO" id="GO:0016758">
    <property type="term" value="F:hexosyltransferase activity"/>
    <property type="evidence" value="ECO:0007669"/>
    <property type="project" value="TreeGrafter"/>
</dbReference>
<evidence type="ECO:0000256" key="1">
    <source>
        <dbReference type="ARBA" id="ARBA00021292"/>
    </source>
</evidence>
<feature type="compositionally biased region" description="Basic residues" evidence="4">
    <location>
        <begin position="376"/>
        <end position="391"/>
    </location>
</feature>
<accession>A0A251XV06</accession>
<gene>
    <name evidence="6" type="ORF">CMsap09_08645</name>
</gene>